<proteinExistence type="predicted"/>
<keyword evidence="1" id="KW-0472">Membrane</keyword>
<dbReference type="AlphaFoldDB" id="A0A1M6AN31"/>
<protein>
    <submittedName>
        <fullName evidence="2">Similar to stage IV sporulation protein</fullName>
    </submittedName>
</protein>
<keyword evidence="1" id="KW-1133">Transmembrane helix</keyword>
<organism evidence="2 3">
    <name type="scientific">Clostridium cavendishii DSM 21758</name>
    <dbReference type="NCBI Taxonomy" id="1121302"/>
    <lineage>
        <taxon>Bacteria</taxon>
        <taxon>Bacillati</taxon>
        <taxon>Bacillota</taxon>
        <taxon>Clostridia</taxon>
        <taxon>Eubacteriales</taxon>
        <taxon>Clostridiaceae</taxon>
        <taxon>Clostridium</taxon>
    </lineage>
</organism>
<evidence type="ECO:0000313" key="2">
    <source>
        <dbReference type="EMBL" id="SHI37603.1"/>
    </source>
</evidence>
<gene>
    <name evidence="2" type="ORF">SAMN02745163_00123</name>
</gene>
<name>A0A1M6AN31_9CLOT</name>
<sequence length="376" mass="43355">MGIKERLAYGNITVEIRTEKPEKIINMLWYKGIRAKNINKLNITTIIMEIPMNDYDKLKDITKRIDCKIKVIKKDGLAFFIYSLKRKIGIIIGILLFTGIIFVLSNYIWAIEIETNKNIPPFELRKELSEIGIKPGITKKSFNVYDLEKKIENKNAEIMWVRARIEGSTLKIKVEEKVNPPKEIVKGDNKDLISKLDGEVLRVYTSKGTAQVKSGDVVKKGQVLIKGIEGKEGFEFQTPAEGKVIANTFYERMIELQVSGKRYEKTGETKEDIYIQILNKKIYLKKAVKNFADYDKIEEKGKLVNKIVYYEKKAKEVNVNKEEEIKKAVDKLYKSTMETLDKKAKYIKNVIDVEDIGEGKIRVKVVFVVEQDIVDK</sequence>
<dbReference type="Proteomes" id="UP000184310">
    <property type="component" value="Unassembled WGS sequence"/>
</dbReference>
<dbReference type="Pfam" id="PF06898">
    <property type="entry name" value="YqfD"/>
    <property type="match status" value="1"/>
</dbReference>
<dbReference type="RefSeq" id="WP_072984238.1">
    <property type="nucleotide sequence ID" value="NZ_FQZB01000003.1"/>
</dbReference>
<reference evidence="2 3" key="1">
    <citation type="submission" date="2016-11" db="EMBL/GenBank/DDBJ databases">
        <authorList>
            <person name="Jaros S."/>
            <person name="Januszkiewicz K."/>
            <person name="Wedrychowicz H."/>
        </authorList>
    </citation>
    <scope>NUCLEOTIDE SEQUENCE [LARGE SCALE GENOMIC DNA]</scope>
    <source>
        <strain evidence="2 3">DSM 21758</strain>
    </source>
</reference>
<dbReference type="STRING" id="1121302.SAMN02745163_00123"/>
<evidence type="ECO:0000256" key="1">
    <source>
        <dbReference type="SAM" id="Phobius"/>
    </source>
</evidence>
<accession>A0A1M6AN31</accession>
<dbReference type="EMBL" id="FQZB01000003">
    <property type="protein sequence ID" value="SHI37603.1"/>
    <property type="molecule type" value="Genomic_DNA"/>
</dbReference>
<evidence type="ECO:0000313" key="3">
    <source>
        <dbReference type="Proteomes" id="UP000184310"/>
    </source>
</evidence>
<dbReference type="NCBIfam" id="TIGR02876">
    <property type="entry name" value="spore_yqfD"/>
    <property type="match status" value="1"/>
</dbReference>
<dbReference type="InterPro" id="IPR010690">
    <property type="entry name" value="YqfD"/>
</dbReference>
<feature type="transmembrane region" description="Helical" evidence="1">
    <location>
        <begin position="88"/>
        <end position="109"/>
    </location>
</feature>
<dbReference type="OrthoDB" id="1640349at2"/>
<keyword evidence="1" id="KW-0812">Transmembrane</keyword>
<keyword evidence="3" id="KW-1185">Reference proteome</keyword>